<dbReference type="PANTHER" id="PTHR11695:SF294">
    <property type="entry name" value="RETICULON-4-INTERACTING PROTEIN 1, MITOCHONDRIAL"/>
    <property type="match status" value="1"/>
</dbReference>
<dbReference type="Proteomes" id="UP001497392">
    <property type="component" value="Unassembled WGS sequence"/>
</dbReference>
<feature type="domain" description="Enoyl reductase (ER)" evidence="1">
    <location>
        <begin position="9"/>
        <end position="308"/>
    </location>
</feature>
<organism evidence="2 3">
    <name type="scientific">Coccomyxa viridis</name>
    <dbReference type="NCBI Taxonomy" id="1274662"/>
    <lineage>
        <taxon>Eukaryota</taxon>
        <taxon>Viridiplantae</taxon>
        <taxon>Chlorophyta</taxon>
        <taxon>core chlorophytes</taxon>
        <taxon>Trebouxiophyceae</taxon>
        <taxon>Trebouxiophyceae incertae sedis</taxon>
        <taxon>Coccomyxaceae</taxon>
        <taxon>Coccomyxa</taxon>
    </lineage>
</organism>
<dbReference type="Gene3D" id="3.90.180.10">
    <property type="entry name" value="Medium-chain alcohol dehydrogenases, catalytic domain"/>
    <property type="match status" value="1"/>
</dbReference>
<dbReference type="InterPro" id="IPR050700">
    <property type="entry name" value="YIM1/Zinc_Alcohol_DH_Fams"/>
</dbReference>
<dbReference type="Pfam" id="PF13602">
    <property type="entry name" value="ADH_zinc_N_2"/>
    <property type="match status" value="1"/>
</dbReference>
<gene>
    <name evidence="2" type="primary">g7423</name>
    <name evidence="2" type="ORF">VP750_LOCUS6355</name>
</gene>
<sequence>MRALVLKPGPPCALELIKDYPVPQLGDGEVLVRQSSTSVNPVDYKIAAGAFKPKFDKVLGGDVSGIVEESKAAEFKKGDRVIALTFGYHWDYDQYGSYADVTVSKKEWLAKVTEKFPIEIGGGVPLASLTALQALLSGGMPKPGARMLIQGGAGGVGHFAIQLAKAHFKAYVVATGGSSNQALMKELGADETVDYTKEDFSAKYKDQPFDVIMDSVGGDVEKRCYTVLAPGGTYAHIFNEKTNLQNADVAKDTWTEGRKYTRTLVQPNGEQLSLIAGLVEEGKVKLVVDKEYTLEQFRDAYKYAEDQHREVQVKWGVDDCQSPFLTAALHACACFGQPPLVQSHLE</sequence>
<dbReference type="SUPFAM" id="SSF50129">
    <property type="entry name" value="GroES-like"/>
    <property type="match status" value="1"/>
</dbReference>
<reference evidence="2 3" key="1">
    <citation type="submission" date="2024-06" db="EMBL/GenBank/DDBJ databases">
        <authorList>
            <person name="Kraege A."/>
            <person name="Thomma B."/>
        </authorList>
    </citation>
    <scope>NUCLEOTIDE SEQUENCE [LARGE SCALE GENOMIC DNA]</scope>
</reference>
<dbReference type="InterPro" id="IPR011032">
    <property type="entry name" value="GroES-like_sf"/>
</dbReference>
<accession>A0ABP1FYY5</accession>
<dbReference type="Gene3D" id="3.40.50.720">
    <property type="entry name" value="NAD(P)-binding Rossmann-like Domain"/>
    <property type="match status" value="1"/>
</dbReference>
<dbReference type="CDD" id="cd05289">
    <property type="entry name" value="MDR_like_2"/>
    <property type="match status" value="1"/>
</dbReference>
<dbReference type="InterPro" id="IPR020843">
    <property type="entry name" value="ER"/>
</dbReference>
<dbReference type="SMART" id="SM00829">
    <property type="entry name" value="PKS_ER"/>
    <property type="match status" value="1"/>
</dbReference>
<evidence type="ECO:0000259" key="1">
    <source>
        <dbReference type="SMART" id="SM00829"/>
    </source>
</evidence>
<dbReference type="EMBL" id="CAXHTA020000011">
    <property type="protein sequence ID" value="CAL5224696.1"/>
    <property type="molecule type" value="Genomic_DNA"/>
</dbReference>
<comment type="caution">
    <text evidence="2">The sequence shown here is derived from an EMBL/GenBank/DDBJ whole genome shotgun (WGS) entry which is preliminary data.</text>
</comment>
<evidence type="ECO:0000313" key="3">
    <source>
        <dbReference type="Proteomes" id="UP001497392"/>
    </source>
</evidence>
<keyword evidence="3" id="KW-1185">Reference proteome</keyword>
<proteinExistence type="predicted"/>
<evidence type="ECO:0000313" key="2">
    <source>
        <dbReference type="EMBL" id="CAL5224696.1"/>
    </source>
</evidence>
<dbReference type="Pfam" id="PF08240">
    <property type="entry name" value="ADH_N"/>
    <property type="match status" value="1"/>
</dbReference>
<name>A0ABP1FYY5_9CHLO</name>
<protein>
    <submittedName>
        <fullName evidence="2">G7423 protein</fullName>
    </submittedName>
</protein>
<dbReference type="InterPro" id="IPR013154">
    <property type="entry name" value="ADH-like_N"/>
</dbReference>
<dbReference type="SUPFAM" id="SSF51735">
    <property type="entry name" value="NAD(P)-binding Rossmann-fold domains"/>
    <property type="match status" value="1"/>
</dbReference>
<dbReference type="PANTHER" id="PTHR11695">
    <property type="entry name" value="ALCOHOL DEHYDROGENASE RELATED"/>
    <property type="match status" value="1"/>
</dbReference>
<dbReference type="InterPro" id="IPR036291">
    <property type="entry name" value="NAD(P)-bd_dom_sf"/>
</dbReference>